<sequence>MPDELPIPGPMPSQLQNTGTCGTFAFLDDTSAPSSSSPNHAESTDPSDGLGRNQLEAMPKKPRGIKLKEKDIRGSARPIDGLEKASSQRKRKKKDDDVPDHVLESQPEMAIWRFPATKLFYMYHSTMLLWKQSQGLHQGRPIQQFDTDFHNMFP</sequence>
<feature type="region of interest" description="Disordered" evidence="1">
    <location>
        <begin position="1"/>
        <end position="103"/>
    </location>
</feature>
<dbReference type="Gramene" id="OGLUM05G15380.1">
    <property type="protein sequence ID" value="OGLUM05G15380.1"/>
    <property type="gene ID" value="OGLUM05G15380"/>
</dbReference>
<name>A0A0D9ZYH3_9ORYZ</name>
<reference evidence="2" key="1">
    <citation type="submission" date="2015-04" db="UniProtKB">
        <authorList>
            <consortium name="EnsemblPlants"/>
        </authorList>
    </citation>
    <scope>IDENTIFICATION</scope>
</reference>
<dbReference type="Proteomes" id="UP000026961">
    <property type="component" value="Chromosome 5"/>
</dbReference>
<feature type="compositionally biased region" description="Pro residues" evidence="1">
    <location>
        <begin position="1"/>
        <end position="11"/>
    </location>
</feature>
<feature type="compositionally biased region" description="Basic and acidic residues" evidence="1">
    <location>
        <begin position="94"/>
        <end position="103"/>
    </location>
</feature>
<dbReference type="EnsemblPlants" id="OGLUM05G15380.1">
    <property type="protein sequence ID" value="OGLUM05G15380.1"/>
    <property type="gene ID" value="OGLUM05G15380"/>
</dbReference>
<accession>A0A0D9ZYH3</accession>
<dbReference type="AlphaFoldDB" id="A0A0D9ZYH3"/>
<reference evidence="2" key="2">
    <citation type="submission" date="2018-05" db="EMBL/GenBank/DDBJ databases">
        <title>OgluRS3 (Oryza glumaepatula Reference Sequence Version 3).</title>
        <authorList>
            <person name="Zhang J."/>
            <person name="Kudrna D."/>
            <person name="Lee S."/>
            <person name="Talag J."/>
            <person name="Welchert J."/>
            <person name="Wing R.A."/>
        </authorList>
    </citation>
    <scope>NUCLEOTIDE SEQUENCE [LARGE SCALE GENOMIC DNA]</scope>
</reference>
<organism evidence="2">
    <name type="scientific">Oryza glumipatula</name>
    <dbReference type="NCBI Taxonomy" id="40148"/>
    <lineage>
        <taxon>Eukaryota</taxon>
        <taxon>Viridiplantae</taxon>
        <taxon>Streptophyta</taxon>
        <taxon>Embryophyta</taxon>
        <taxon>Tracheophyta</taxon>
        <taxon>Spermatophyta</taxon>
        <taxon>Magnoliopsida</taxon>
        <taxon>Liliopsida</taxon>
        <taxon>Poales</taxon>
        <taxon>Poaceae</taxon>
        <taxon>BOP clade</taxon>
        <taxon>Oryzoideae</taxon>
        <taxon>Oryzeae</taxon>
        <taxon>Oryzinae</taxon>
        <taxon>Oryza</taxon>
    </lineage>
</organism>
<proteinExistence type="predicted"/>
<evidence type="ECO:0000313" key="2">
    <source>
        <dbReference type="EnsemblPlants" id="OGLUM05G15380.1"/>
    </source>
</evidence>
<evidence type="ECO:0000313" key="3">
    <source>
        <dbReference type="Proteomes" id="UP000026961"/>
    </source>
</evidence>
<feature type="compositionally biased region" description="Polar residues" evidence="1">
    <location>
        <begin position="31"/>
        <end position="46"/>
    </location>
</feature>
<evidence type="ECO:0000256" key="1">
    <source>
        <dbReference type="SAM" id="MobiDB-lite"/>
    </source>
</evidence>
<dbReference type="HOGENOM" id="CLU_1534834_0_0_1"/>
<keyword evidence="3" id="KW-1185">Reference proteome</keyword>
<protein>
    <submittedName>
        <fullName evidence="2">Uncharacterized protein</fullName>
    </submittedName>
</protein>